<evidence type="ECO:0000313" key="1">
    <source>
        <dbReference type="EMBL" id="VFQ92712.1"/>
    </source>
</evidence>
<organism evidence="1 2">
    <name type="scientific">Cuscuta campestris</name>
    <dbReference type="NCBI Taxonomy" id="132261"/>
    <lineage>
        <taxon>Eukaryota</taxon>
        <taxon>Viridiplantae</taxon>
        <taxon>Streptophyta</taxon>
        <taxon>Embryophyta</taxon>
        <taxon>Tracheophyta</taxon>
        <taxon>Spermatophyta</taxon>
        <taxon>Magnoliopsida</taxon>
        <taxon>eudicotyledons</taxon>
        <taxon>Gunneridae</taxon>
        <taxon>Pentapetalae</taxon>
        <taxon>asterids</taxon>
        <taxon>lamiids</taxon>
        <taxon>Solanales</taxon>
        <taxon>Convolvulaceae</taxon>
        <taxon>Cuscuteae</taxon>
        <taxon>Cuscuta</taxon>
        <taxon>Cuscuta subgen. Grammica</taxon>
        <taxon>Cuscuta sect. Cleistogrammica</taxon>
    </lineage>
</organism>
<sequence>MVLSLSSHRYRPVPIAEPIAILRSCHVVRACVTNYRRPACRSKASRDAEGNILIQRAAASYGFRSALDRIWYGPDNSHEDLCKSLLKNFEMCVSIVGDRDSRLCQDEKRELEEHCDEFRSSWNDWWAKEKKRKCDIMLLGFGWCLDRHGKESKQCQFEAEELKKFCDIEV</sequence>
<reference evidence="1 2" key="1">
    <citation type="submission" date="2018-04" db="EMBL/GenBank/DDBJ databases">
        <authorList>
            <person name="Vogel A."/>
        </authorList>
    </citation>
    <scope>NUCLEOTIDE SEQUENCE [LARGE SCALE GENOMIC DNA]</scope>
</reference>
<gene>
    <name evidence="1" type="ORF">CCAM_LOCUS34488</name>
</gene>
<name>A0A484MUT7_9ASTE</name>
<dbReference type="AlphaFoldDB" id="A0A484MUT7"/>
<dbReference type="EMBL" id="OOIL02004591">
    <property type="protein sequence ID" value="VFQ92712.1"/>
    <property type="molecule type" value="Genomic_DNA"/>
</dbReference>
<accession>A0A484MUT7</accession>
<keyword evidence="2" id="KW-1185">Reference proteome</keyword>
<proteinExistence type="predicted"/>
<dbReference type="Proteomes" id="UP000595140">
    <property type="component" value="Unassembled WGS sequence"/>
</dbReference>
<protein>
    <submittedName>
        <fullName evidence="1">Uncharacterized protein</fullName>
    </submittedName>
</protein>
<evidence type="ECO:0000313" key="2">
    <source>
        <dbReference type="Proteomes" id="UP000595140"/>
    </source>
</evidence>